<dbReference type="HOGENOM" id="CLU_046808_0_0_1"/>
<sequence length="329" mass="35354">MTDFMIYGATGYTGRIASEHAKHLGLRFIVAGRTTAAVTELASSLHAPYRVFDIDNNKQLDSHLAGIQILLNCAGPFMHTAEPFIRACIRNGVHYMDIAAELESYQLAEKHDKDARTAHVMLLPGCGGSVAMLGCLAGHIVGAVERPARIDIALHVAGSMSRGSAISAAENLTQICLQRQNGRLVEQDANDDATFDFDNGKGQVQCFPVTLPDLITIWKSTKVSNIRTFVHVSGDAFPTGPLDGLPDGPTPEQREKTPYDASVIVTAEDGSLRRAVLHTVNGYSFTPMASVEAVRRVLAGEVREGFQTPAGLFGHTFVQAVPGSSIKDL</sequence>
<evidence type="ECO:0000313" key="3">
    <source>
        <dbReference type="Proteomes" id="UP000028045"/>
    </source>
</evidence>
<dbReference type="Gene3D" id="3.40.50.720">
    <property type="entry name" value="NAD(P)-binding Rossmann-like Domain"/>
    <property type="match status" value="1"/>
</dbReference>
<dbReference type="EMBL" id="KL647570">
    <property type="protein sequence ID" value="KEY74455.1"/>
    <property type="molecule type" value="Genomic_DNA"/>
</dbReference>
<gene>
    <name evidence="2" type="ORF">S7711_04493</name>
</gene>
<name>A0A084BA76_STACB</name>
<dbReference type="OrthoDB" id="10268090at2759"/>
<dbReference type="InterPro" id="IPR036291">
    <property type="entry name" value="NAD(P)-bd_dom_sf"/>
</dbReference>
<dbReference type="PANTHER" id="PTHR43781:SF1">
    <property type="entry name" value="SACCHAROPINE DEHYDROGENASE"/>
    <property type="match status" value="1"/>
</dbReference>
<dbReference type="PANTHER" id="PTHR43781">
    <property type="entry name" value="SACCHAROPINE DEHYDROGENASE"/>
    <property type="match status" value="1"/>
</dbReference>
<feature type="domain" description="Saccharopine dehydrogenase NADP binding" evidence="1">
    <location>
        <begin position="5"/>
        <end position="110"/>
    </location>
</feature>
<dbReference type="AlphaFoldDB" id="A0A084BA76"/>
<dbReference type="SUPFAM" id="SSF51735">
    <property type="entry name" value="NAD(P)-binding Rossmann-fold domains"/>
    <property type="match status" value="1"/>
</dbReference>
<organism evidence="2 3">
    <name type="scientific">Stachybotrys chartarum (strain CBS 109288 / IBT 7711)</name>
    <name type="common">Toxic black mold</name>
    <name type="synonym">Stilbospora chartarum</name>
    <dbReference type="NCBI Taxonomy" id="1280523"/>
    <lineage>
        <taxon>Eukaryota</taxon>
        <taxon>Fungi</taxon>
        <taxon>Dikarya</taxon>
        <taxon>Ascomycota</taxon>
        <taxon>Pezizomycotina</taxon>
        <taxon>Sordariomycetes</taxon>
        <taxon>Hypocreomycetidae</taxon>
        <taxon>Hypocreales</taxon>
        <taxon>Stachybotryaceae</taxon>
        <taxon>Stachybotrys</taxon>
    </lineage>
</organism>
<reference evidence="2 3" key="1">
    <citation type="journal article" date="2014" name="BMC Genomics">
        <title>Comparative genome sequencing reveals chemotype-specific gene clusters in the toxigenic black mold Stachybotrys.</title>
        <authorList>
            <person name="Semeiks J."/>
            <person name="Borek D."/>
            <person name="Otwinowski Z."/>
            <person name="Grishin N.V."/>
        </authorList>
    </citation>
    <scope>NUCLEOTIDE SEQUENCE [LARGE SCALE GENOMIC DNA]</scope>
    <source>
        <strain evidence="3">CBS 109288 / IBT 7711</strain>
    </source>
</reference>
<evidence type="ECO:0000259" key="1">
    <source>
        <dbReference type="Pfam" id="PF03435"/>
    </source>
</evidence>
<proteinExistence type="predicted"/>
<dbReference type="Pfam" id="PF03435">
    <property type="entry name" value="Sacchrp_dh_NADP"/>
    <property type="match status" value="1"/>
</dbReference>
<accession>A0A084BA76</accession>
<evidence type="ECO:0000313" key="2">
    <source>
        <dbReference type="EMBL" id="KEY74455.1"/>
    </source>
</evidence>
<keyword evidence="3" id="KW-1185">Reference proteome</keyword>
<protein>
    <recommendedName>
        <fullName evidence="1">Saccharopine dehydrogenase NADP binding domain-containing protein</fullName>
    </recommendedName>
</protein>
<dbReference type="Proteomes" id="UP000028045">
    <property type="component" value="Unassembled WGS sequence"/>
</dbReference>
<dbReference type="InterPro" id="IPR005097">
    <property type="entry name" value="Sacchrp_dh_NADP-bd"/>
</dbReference>